<dbReference type="PATRIC" id="fig|1434121.4.peg.114"/>
<dbReference type="KEGG" id="mthe:MSTHC_0085"/>
<feature type="domain" description="Transposase IS4-like" evidence="1">
    <location>
        <begin position="1"/>
        <end position="93"/>
    </location>
</feature>
<dbReference type="InterPro" id="IPR002559">
    <property type="entry name" value="Transposase_11"/>
</dbReference>
<dbReference type="GO" id="GO:0006313">
    <property type="term" value="P:DNA transposition"/>
    <property type="evidence" value="ECO:0007669"/>
    <property type="project" value="InterPro"/>
</dbReference>
<dbReference type="EMBL" id="CP009502">
    <property type="protein sequence ID" value="AKB14403.1"/>
    <property type="molecule type" value="Genomic_DNA"/>
</dbReference>
<evidence type="ECO:0000313" key="3">
    <source>
        <dbReference type="Proteomes" id="UP000056925"/>
    </source>
</evidence>
<accession>A0A0E3KZP9</accession>
<dbReference type="HOGENOM" id="CLU_151090_0_0_2"/>
<dbReference type="Pfam" id="PF01609">
    <property type="entry name" value="DDE_Tnp_1"/>
    <property type="match status" value="1"/>
</dbReference>
<dbReference type="Proteomes" id="UP000056925">
    <property type="component" value="Chromosome"/>
</dbReference>
<dbReference type="GO" id="GO:0003677">
    <property type="term" value="F:DNA binding"/>
    <property type="evidence" value="ECO:0007669"/>
    <property type="project" value="InterPro"/>
</dbReference>
<reference evidence="2 3" key="1">
    <citation type="submission" date="2014-07" db="EMBL/GenBank/DDBJ databases">
        <title>Methanogenic archaea and the global carbon cycle.</title>
        <authorList>
            <person name="Henriksen J.R."/>
            <person name="Luke J."/>
            <person name="Reinhart S."/>
            <person name="Benedict M.N."/>
            <person name="Youngblut N.D."/>
            <person name="Metcalf M.E."/>
            <person name="Whitaker R.J."/>
            <person name="Metcalf W.W."/>
        </authorList>
    </citation>
    <scope>NUCLEOTIDE SEQUENCE [LARGE SCALE GENOMIC DNA]</scope>
    <source>
        <strain evidence="2 3">CHTI-55</strain>
    </source>
</reference>
<dbReference type="AlphaFoldDB" id="A0A0E3KZP9"/>
<proteinExistence type="predicted"/>
<dbReference type="GO" id="GO:0004803">
    <property type="term" value="F:transposase activity"/>
    <property type="evidence" value="ECO:0007669"/>
    <property type="project" value="InterPro"/>
</dbReference>
<evidence type="ECO:0000259" key="1">
    <source>
        <dbReference type="Pfam" id="PF01609"/>
    </source>
</evidence>
<protein>
    <recommendedName>
        <fullName evidence="1">Transposase IS4-like domain-containing protein</fullName>
    </recommendedName>
</protein>
<gene>
    <name evidence="2" type="ORF">MSTHC_0085</name>
</gene>
<evidence type="ECO:0000313" key="2">
    <source>
        <dbReference type="EMBL" id="AKB14403.1"/>
    </source>
</evidence>
<organism evidence="2 3">
    <name type="scientific">Methanosarcina thermophila CHTI-55</name>
    <dbReference type="NCBI Taxonomy" id="1434121"/>
    <lineage>
        <taxon>Archaea</taxon>
        <taxon>Methanobacteriati</taxon>
        <taxon>Methanobacteriota</taxon>
        <taxon>Stenosarchaea group</taxon>
        <taxon>Methanomicrobia</taxon>
        <taxon>Methanosarcinales</taxon>
        <taxon>Methanosarcinaceae</taxon>
        <taxon>Methanosarcina</taxon>
    </lineage>
</organism>
<sequence length="114" mass="13816">MDKGYDSEEIHTLIREEIKADSIVPLRERKRKRINGKYRKQLNKDFDKIKYNRRNIVETIISVVKRKFGETLRARKVRNQVKEVKVKLIVYNINKKVIQLLWIKLRISTEPHFL</sequence>
<name>A0A0E3KZP9_METTE</name>